<keyword evidence="10" id="KW-0862">Zinc</keyword>
<organism evidence="15 16">
    <name type="scientific">Amanita thiersii Skay4041</name>
    <dbReference type="NCBI Taxonomy" id="703135"/>
    <lineage>
        <taxon>Eukaryota</taxon>
        <taxon>Fungi</taxon>
        <taxon>Dikarya</taxon>
        <taxon>Basidiomycota</taxon>
        <taxon>Agaricomycotina</taxon>
        <taxon>Agaricomycetes</taxon>
        <taxon>Agaricomycetidae</taxon>
        <taxon>Agaricales</taxon>
        <taxon>Pluteineae</taxon>
        <taxon>Amanitaceae</taxon>
        <taxon>Amanita</taxon>
    </lineage>
</organism>
<feature type="compositionally biased region" description="Basic residues" evidence="13">
    <location>
        <begin position="725"/>
        <end position="735"/>
    </location>
</feature>
<dbReference type="InterPro" id="IPR001841">
    <property type="entry name" value="Znf_RING"/>
</dbReference>
<dbReference type="OrthoDB" id="3838338at2759"/>
<dbReference type="InterPro" id="IPR057634">
    <property type="entry name" value="PAH_ZNF598/HEL2"/>
</dbReference>
<feature type="compositionally biased region" description="Basic and acidic residues" evidence="13">
    <location>
        <begin position="303"/>
        <end position="316"/>
    </location>
</feature>
<evidence type="ECO:0000256" key="11">
    <source>
        <dbReference type="ARBA" id="ARBA00035113"/>
    </source>
</evidence>
<evidence type="ECO:0000256" key="3">
    <source>
        <dbReference type="ARBA" id="ARBA00004906"/>
    </source>
</evidence>
<evidence type="ECO:0000256" key="1">
    <source>
        <dbReference type="ARBA" id="ARBA00000900"/>
    </source>
</evidence>
<dbReference type="GO" id="GO:0043022">
    <property type="term" value="F:ribosome binding"/>
    <property type="evidence" value="ECO:0007669"/>
    <property type="project" value="TreeGrafter"/>
</dbReference>
<comment type="pathway">
    <text evidence="3">Protein modification; protein ubiquitination.</text>
</comment>
<dbReference type="PROSITE" id="PS00028">
    <property type="entry name" value="ZINC_FINGER_C2H2_1"/>
    <property type="match status" value="1"/>
</dbReference>
<dbReference type="EC" id="2.3.2.27" evidence="4"/>
<keyword evidence="7" id="KW-0808">Transferase</keyword>
<keyword evidence="8" id="KW-0479">Metal-binding</keyword>
<evidence type="ECO:0000256" key="4">
    <source>
        <dbReference type="ARBA" id="ARBA00012483"/>
    </source>
</evidence>
<feature type="region of interest" description="Disordered" evidence="13">
    <location>
        <begin position="291"/>
        <end position="329"/>
    </location>
</feature>
<evidence type="ECO:0000256" key="2">
    <source>
        <dbReference type="ARBA" id="ARBA00004496"/>
    </source>
</evidence>
<comment type="subcellular location">
    <subcellularLocation>
        <location evidence="2">Cytoplasm</location>
    </subcellularLocation>
</comment>
<feature type="region of interest" description="Disordered" evidence="13">
    <location>
        <begin position="359"/>
        <end position="393"/>
    </location>
</feature>
<evidence type="ECO:0000256" key="10">
    <source>
        <dbReference type="ARBA" id="ARBA00022833"/>
    </source>
</evidence>
<feature type="compositionally biased region" description="Low complexity" evidence="13">
    <location>
        <begin position="535"/>
        <end position="557"/>
    </location>
</feature>
<evidence type="ECO:0000256" key="6">
    <source>
        <dbReference type="ARBA" id="ARBA00022553"/>
    </source>
</evidence>
<evidence type="ECO:0000256" key="9">
    <source>
        <dbReference type="ARBA" id="ARBA00022771"/>
    </source>
</evidence>
<evidence type="ECO:0000256" key="8">
    <source>
        <dbReference type="ARBA" id="ARBA00022723"/>
    </source>
</evidence>
<comment type="catalytic activity">
    <reaction evidence="1">
        <text>S-ubiquitinyl-[E2 ubiquitin-conjugating enzyme]-L-cysteine + [acceptor protein]-L-lysine = [E2 ubiquitin-conjugating enzyme]-L-cysteine + N(6)-ubiquitinyl-[acceptor protein]-L-lysine.</text>
        <dbReference type="EC" id="2.3.2.27"/>
    </reaction>
</comment>
<feature type="compositionally biased region" description="Low complexity" evidence="13">
    <location>
        <begin position="580"/>
        <end position="608"/>
    </location>
</feature>
<sequence length="749" mass="81540">MKKQVEVEEGEGGEGGEDVCFICAEPIKYYSLSACNHRTCHVCALRLRALYKKTDCTFCKEPQPTVVFTTSVDKPYAEYDLKDIPHRDLKLNIHFETQDMMEETLILLRFNCPDQDCEYTGKGWGDLRLHTRAVHGRLMCDLCIRNKKVFSHEHALYPSNVLPLHLPSMNQRYRANVPRDQVEGGVHPLCEFCRECFFGDDELFAHCREKHEECFICKRNDIRNQYFQNYESLERHFYEAHHPCTQSQCLAQKFVVFGSIIDLKAHMVDEHGADMTSRDKKDARRVVAEFTFDEVGGGRQAQGRREHHEREREPPPRSRPPSFAPTAPSSTRALALMEMGGQSVLSTKVGRVRRREAFGTQLTVDGGSGGASPNQTASRELSRTPTPPRDDVDPAVAERHATFIARLGSLAANPMTAVPAVKAAIRSYRASESSARDLISTMWNTLDRNLEHAASIVNAFVDLLDEEEKKQDLLSSWKGFAIEQRQQFPELVPTAIGGGYAAIATGRVLNVKHSTASRSSQKSSRVWDRVARAAGSSSSSSSAPFSSVSGTASSSSSQFPPLHAAASSSSNKPIGGGQRGTTPWTFSSTFSSSNNAALAAHGGLAGPTSTSRPTESKVQVVPAPSSTSTSTSSARIKHQHQQQPPRLNASQFPELPGSSSWTKWKQQNKVPVSGNTSLRNILGQSGGGGHAVSAWQSGPPPSGAGGVGKSGGGEEEGAGGGGKQGKGKKGKKGKGKQKETLFKLGSFPT</sequence>
<dbReference type="InterPro" id="IPR013087">
    <property type="entry name" value="Znf_C2H2_type"/>
</dbReference>
<comment type="similarity">
    <text evidence="11">Belongs to the ZNF598/HEL2 family.</text>
</comment>
<dbReference type="PANTHER" id="PTHR22938:SF0">
    <property type="entry name" value="E3 UBIQUITIN-PROTEIN LIGASE ZNF598"/>
    <property type="match status" value="1"/>
</dbReference>
<dbReference type="STRING" id="703135.A0A2A9NCK9"/>
<dbReference type="SMART" id="SM00355">
    <property type="entry name" value="ZnF_C2H2"/>
    <property type="match status" value="4"/>
</dbReference>
<dbReference type="EMBL" id="KZ302066">
    <property type="protein sequence ID" value="PFH48349.1"/>
    <property type="molecule type" value="Genomic_DNA"/>
</dbReference>
<keyword evidence="16" id="KW-1185">Reference proteome</keyword>
<name>A0A2A9NCK9_9AGAR</name>
<dbReference type="Proteomes" id="UP000242287">
    <property type="component" value="Unassembled WGS sequence"/>
</dbReference>
<evidence type="ECO:0000256" key="7">
    <source>
        <dbReference type="ARBA" id="ARBA00022679"/>
    </source>
</evidence>
<dbReference type="GO" id="GO:0016567">
    <property type="term" value="P:protein ubiquitination"/>
    <property type="evidence" value="ECO:0007669"/>
    <property type="project" value="TreeGrafter"/>
</dbReference>
<feature type="domain" description="RING-type" evidence="14">
    <location>
        <begin position="20"/>
        <end position="60"/>
    </location>
</feature>
<dbReference type="CDD" id="cd16615">
    <property type="entry name" value="RING-HC_ZNF598"/>
    <property type="match status" value="1"/>
</dbReference>
<evidence type="ECO:0000313" key="15">
    <source>
        <dbReference type="EMBL" id="PFH48349.1"/>
    </source>
</evidence>
<dbReference type="GO" id="GO:0008270">
    <property type="term" value="F:zinc ion binding"/>
    <property type="evidence" value="ECO:0007669"/>
    <property type="project" value="UniProtKB-KW"/>
</dbReference>
<keyword evidence="6" id="KW-0597">Phosphoprotein</keyword>
<dbReference type="InterPro" id="IPR044288">
    <property type="entry name" value="ZNF598/HEL2"/>
</dbReference>
<evidence type="ECO:0000256" key="5">
    <source>
        <dbReference type="ARBA" id="ARBA00022490"/>
    </source>
</evidence>
<evidence type="ECO:0000256" key="12">
    <source>
        <dbReference type="PROSITE-ProRule" id="PRU00175"/>
    </source>
</evidence>
<dbReference type="AlphaFoldDB" id="A0A2A9NCK9"/>
<dbReference type="GO" id="GO:0072344">
    <property type="term" value="P:rescue of stalled ribosome"/>
    <property type="evidence" value="ECO:0007669"/>
    <property type="project" value="InterPro"/>
</dbReference>
<evidence type="ECO:0000259" key="14">
    <source>
        <dbReference type="PROSITE" id="PS50089"/>
    </source>
</evidence>
<feature type="region of interest" description="Disordered" evidence="13">
    <location>
        <begin position="535"/>
        <end position="749"/>
    </location>
</feature>
<dbReference type="Pfam" id="PF23230">
    <property type="entry name" value="zf-C2H2_13"/>
    <property type="match status" value="1"/>
</dbReference>
<proteinExistence type="inferred from homology"/>
<keyword evidence="5" id="KW-0963">Cytoplasm</keyword>
<dbReference type="InterPro" id="IPR056437">
    <property type="entry name" value="Znf-C2H2_ZNF598/HEL2"/>
</dbReference>
<gene>
    <name evidence="15" type="ORF">AMATHDRAFT_196723</name>
</gene>
<protein>
    <recommendedName>
        <fullName evidence="4">RING-type E3 ubiquitin transferase</fullName>
        <ecNumber evidence="4">2.3.2.27</ecNumber>
    </recommendedName>
</protein>
<dbReference type="InterPro" id="IPR041888">
    <property type="entry name" value="RING-HC_ZNF598/HEL2"/>
</dbReference>
<dbReference type="Pfam" id="PF23202">
    <property type="entry name" value="PAH_ZNF598"/>
    <property type="match status" value="1"/>
</dbReference>
<dbReference type="GO" id="GO:0005737">
    <property type="term" value="C:cytoplasm"/>
    <property type="evidence" value="ECO:0007669"/>
    <property type="project" value="UniProtKB-SubCell"/>
</dbReference>
<dbReference type="PROSITE" id="PS50089">
    <property type="entry name" value="ZF_RING_2"/>
    <property type="match status" value="1"/>
</dbReference>
<dbReference type="SUPFAM" id="SSF57850">
    <property type="entry name" value="RING/U-box"/>
    <property type="match status" value="1"/>
</dbReference>
<dbReference type="GO" id="GO:0061630">
    <property type="term" value="F:ubiquitin protein ligase activity"/>
    <property type="evidence" value="ECO:0007669"/>
    <property type="project" value="UniProtKB-EC"/>
</dbReference>
<accession>A0A2A9NCK9</accession>
<evidence type="ECO:0000256" key="13">
    <source>
        <dbReference type="SAM" id="MobiDB-lite"/>
    </source>
</evidence>
<dbReference type="PANTHER" id="PTHR22938">
    <property type="entry name" value="ZINC FINGER PROTEIN 598"/>
    <property type="match status" value="1"/>
</dbReference>
<dbReference type="Pfam" id="PF25447">
    <property type="entry name" value="RING_ZNF598"/>
    <property type="match status" value="1"/>
</dbReference>
<evidence type="ECO:0000313" key="16">
    <source>
        <dbReference type="Proteomes" id="UP000242287"/>
    </source>
</evidence>
<reference evidence="15 16" key="1">
    <citation type="submission" date="2014-02" db="EMBL/GenBank/DDBJ databases">
        <title>Transposable element dynamics among asymbiotic and ectomycorrhizal Amanita fungi.</title>
        <authorList>
            <consortium name="DOE Joint Genome Institute"/>
            <person name="Hess J."/>
            <person name="Skrede I."/>
            <person name="Wolfe B."/>
            <person name="LaButti K."/>
            <person name="Ohm R.A."/>
            <person name="Grigoriev I.V."/>
            <person name="Pringle A."/>
        </authorList>
    </citation>
    <scope>NUCLEOTIDE SEQUENCE [LARGE SCALE GENOMIC DNA]</scope>
    <source>
        <strain evidence="15 16">SKay4041</strain>
    </source>
</reference>
<keyword evidence="9 12" id="KW-0863">Zinc-finger</keyword>
<feature type="compositionally biased region" description="Polar residues" evidence="13">
    <location>
        <begin position="641"/>
        <end position="683"/>
    </location>
</feature>